<accession>A0AAW2JYE3</accession>
<dbReference type="PANTHER" id="PTHR11439:SF465">
    <property type="entry name" value="REVERSE TRANSCRIPTASE TY1_COPIA-TYPE DOMAIN-CONTAINING PROTEIN"/>
    <property type="match status" value="1"/>
</dbReference>
<dbReference type="AlphaFoldDB" id="A0AAW2JYE3"/>
<feature type="non-terminal residue" evidence="1">
    <location>
        <position position="1"/>
    </location>
</feature>
<gene>
    <name evidence="1" type="ORF">Sradi_6530100</name>
</gene>
<evidence type="ECO:0000313" key="1">
    <source>
        <dbReference type="EMBL" id="KAL0298703.1"/>
    </source>
</evidence>
<organism evidence="1">
    <name type="scientific">Sesamum radiatum</name>
    <name type="common">Black benniseed</name>
    <dbReference type="NCBI Taxonomy" id="300843"/>
    <lineage>
        <taxon>Eukaryota</taxon>
        <taxon>Viridiplantae</taxon>
        <taxon>Streptophyta</taxon>
        <taxon>Embryophyta</taxon>
        <taxon>Tracheophyta</taxon>
        <taxon>Spermatophyta</taxon>
        <taxon>Magnoliopsida</taxon>
        <taxon>eudicotyledons</taxon>
        <taxon>Gunneridae</taxon>
        <taxon>Pentapetalae</taxon>
        <taxon>asterids</taxon>
        <taxon>lamiids</taxon>
        <taxon>Lamiales</taxon>
        <taxon>Pedaliaceae</taxon>
        <taxon>Sesamum</taxon>
    </lineage>
</organism>
<sequence>YCQAQKAYKVYDIATHCILSSRDIIFYEHIFLYKHIPLDSPPIPMPTPIPEDDSNTQPSTFHHSIVVPQPTTSVPDSTIDVPVTSVHPTQPQRTITKPVWLQDYMGRLIVIKLDLWLKVTPKLKLDVNNAFLHGHFNEEVYMFPPEGLELAHSSHGTYVTQCKYLRDILADCKMQDACSVSTPPLPGICFVNTAGALLHSPDCYRRLIGRLLYLGFSRPDISFAVQQLSQFLHYPGSLTGMLPCTCCITSKILLHLVSFFPASTSLQLCSYSDSDWASCSDARWSITGFCIFLGVLSFLGNPRSKPRCQGHLWRQSIGA</sequence>
<dbReference type="PANTHER" id="PTHR11439">
    <property type="entry name" value="GAG-POL-RELATED RETROTRANSPOSON"/>
    <property type="match status" value="1"/>
</dbReference>
<name>A0AAW2JYE3_SESRA</name>
<protein>
    <submittedName>
        <fullName evidence="1">Retrovirus-related Pol polyprotein from transposon RE1</fullName>
    </submittedName>
</protein>
<proteinExistence type="predicted"/>
<reference evidence="1" key="2">
    <citation type="journal article" date="2024" name="Plant">
        <title>Genomic evolution and insights into agronomic trait innovations of Sesamum species.</title>
        <authorList>
            <person name="Miao H."/>
            <person name="Wang L."/>
            <person name="Qu L."/>
            <person name="Liu H."/>
            <person name="Sun Y."/>
            <person name="Le M."/>
            <person name="Wang Q."/>
            <person name="Wei S."/>
            <person name="Zheng Y."/>
            <person name="Lin W."/>
            <person name="Duan Y."/>
            <person name="Cao H."/>
            <person name="Xiong S."/>
            <person name="Wang X."/>
            <person name="Wei L."/>
            <person name="Li C."/>
            <person name="Ma Q."/>
            <person name="Ju M."/>
            <person name="Zhao R."/>
            <person name="Li G."/>
            <person name="Mu C."/>
            <person name="Tian Q."/>
            <person name="Mei H."/>
            <person name="Zhang T."/>
            <person name="Gao T."/>
            <person name="Zhang H."/>
        </authorList>
    </citation>
    <scope>NUCLEOTIDE SEQUENCE</scope>
    <source>
        <strain evidence="1">G02</strain>
    </source>
</reference>
<reference evidence="1" key="1">
    <citation type="submission" date="2020-06" db="EMBL/GenBank/DDBJ databases">
        <authorList>
            <person name="Li T."/>
            <person name="Hu X."/>
            <person name="Zhang T."/>
            <person name="Song X."/>
            <person name="Zhang H."/>
            <person name="Dai N."/>
            <person name="Sheng W."/>
            <person name="Hou X."/>
            <person name="Wei L."/>
        </authorList>
    </citation>
    <scope>NUCLEOTIDE SEQUENCE</scope>
    <source>
        <strain evidence="1">G02</strain>
        <tissue evidence="1">Leaf</tissue>
    </source>
</reference>
<dbReference type="EMBL" id="JACGWJ010000031">
    <property type="protein sequence ID" value="KAL0298703.1"/>
    <property type="molecule type" value="Genomic_DNA"/>
</dbReference>
<comment type="caution">
    <text evidence="1">The sequence shown here is derived from an EMBL/GenBank/DDBJ whole genome shotgun (WGS) entry which is preliminary data.</text>
</comment>